<evidence type="ECO:0000313" key="6">
    <source>
        <dbReference type="Proteomes" id="UP000266915"/>
    </source>
</evidence>
<keyword evidence="2" id="KW-0012">Acyltransferase</keyword>
<dbReference type="GO" id="GO:0005737">
    <property type="term" value="C:cytoplasm"/>
    <property type="evidence" value="ECO:0007669"/>
    <property type="project" value="TreeGrafter"/>
</dbReference>
<dbReference type="EMBL" id="RKHL01000001">
    <property type="protein sequence ID" value="ROR80319.1"/>
    <property type="molecule type" value="Genomic_DNA"/>
</dbReference>
<evidence type="ECO:0000256" key="1">
    <source>
        <dbReference type="ARBA" id="ARBA00022679"/>
    </source>
</evidence>
<keyword evidence="5" id="KW-0689">Ribosomal protein</keyword>
<organism evidence="5 6">
    <name type="scientific">Plantibacter flavus</name>
    <dbReference type="NCBI Taxonomy" id="150123"/>
    <lineage>
        <taxon>Bacteria</taxon>
        <taxon>Bacillati</taxon>
        <taxon>Actinomycetota</taxon>
        <taxon>Actinomycetes</taxon>
        <taxon>Micrococcales</taxon>
        <taxon>Microbacteriaceae</taxon>
        <taxon>Plantibacter</taxon>
    </lineage>
</organism>
<reference evidence="5 6" key="1">
    <citation type="submission" date="2018-11" db="EMBL/GenBank/DDBJ databases">
        <title>Sequencing the genomes of 1000 actinobacteria strains.</title>
        <authorList>
            <person name="Klenk H.-P."/>
        </authorList>
    </citation>
    <scope>NUCLEOTIDE SEQUENCE [LARGE SCALE GENOMIC DNA]</scope>
    <source>
        <strain evidence="5 6">DSM 14012</strain>
    </source>
</reference>
<gene>
    <name evidence="5" type="ORF">EDD42_0357</name>
</gene>
<dbReference type="InterPro" id="IPR016181">
    <property type="entry name" value="Acyl_CoA_acyltransferase"/>
</dbReference>
<name>A0A3N2BYI0_9MICO</name>
<dbReference type="InterPro" id="IPR000182">
    <property type="entry name" value="GNAT_dom"/>
</dbReference>
<dbReference type="AlphaFoldDB" id="A0A3N2BYI0"/>
<accession>A0A3N2BYI0</accession>
<dbReference type="SUPFAM" id="SSF55729">
    <property type="entry name" value="Acyl-CoA N-acyltransferases (Nat)"/>
    <property type="match status" value="1"/>
</dbReference>
<keyword evidence="1 5" id="KW-0808">Transferase</keyword>
<dbReference type="PANTHER" id="PTHR43792">
    <property type="entry name" value="GNAT FAMILY, PUTATIVE (AFU_ORTHOLOGUE AFUA_3G00765)-RELATED-RELATED"/>
    <property type="match status" value="1"/>
</dbReference>
<evidence type="ECO:0000259" key="4">
    <source>
        <dbReference type="PROSITE" id="PS51186"/>
    </source>
</evidence>
<protein>
    <submittedName>
        <fullName evidence="5">[SSU ribosomal protein S5P]-alanine acetyltransferase</fullName>
    </submittedName>
</protein>
<dbReference type="Proteomes" id="UP000266915">
    <property type="component" value="Unassembled WGS sequence"/>
</dbReference>
<keyword evidence="6" id="KW-1185">Reference proteome</keyword>
<dbReference type="GO" id="GO:0008999">
    <property type="term" value="F:protein-N-terminal-alanine acetyltransferase activity"/>
    <property type="evidence" value="ECO:0007669"/>
    <property type="project" value="TreeGrafter"/>
</dbReference>
<dbReference type="GO" id="GO:0005840">
    <property type="term" value="C:ribosome"/>
    <property type="evidence" value="ECO:0007669"/>
    <property type="project" value="UniProtKB-KW"/>
</dbReference>
<dbReference type="Pfam" id="PF13302">
    <property type="entry name" value="Acetyltransf_3"/>
    <property type="match status" value="1"/>
</dbReference>
<evidence type="ECO:0000256" key="2">
    <source>
        <dbReference type="ARBA" id="ARBA00023315"/>
    </source>
</evidence>
<sequence>MFTVINLADGVDMRPLELGDAKELAAAYSRNRDHLAPWEPARSDEFFTEAGQSADLTSKLASSAAGSGYSLGLFDGTTIVGRFNLSGIVRGPFQNAGLGYWVDAEYAGKGLATAAVQAIVRVARDDLGLHRVEASTLLHNHGSQRVLRKAGFEHIGMAPSYLRIAGTWQDHNLYQVILHR</sequence>
<keyword evidence="5" id="KW-0687">Ribonucleoprotein</keyword>
<evidence type="ECO:0000313" key="5">
    <source>
        <dbReference type="EMBL" id="ROR80319.1"/>
    </source>
</evidence>
<comment type="caution">
    <text evidence="5">The sequence shown here is derived from an EMBL/GenBank/DDBJ whole genome shotgun (WGS) entry which is preliminary data.</text>
</comment>
<dbReference type="InterPro" id="IPR051531">
    <property type="entry name" value="N-acetyltransferase"/>
</dbReference>
<proteinExistence type="inferred from homology"/>
<feature type="domain" description="N-acetyltransferase" evidence="4">
    <location>
        <begin position="11"/>
        <end position="174"/>
    </location>
</feature>
<dbReference type="Gene3D" id="3.40.630.30">
    <property type="match status" value="1"/>
</dbReference>
<dbReference type="PANTHER" id="PTHR43792:SF8">
    <property type="entry name" value="[RIBOSOMAL PROTEIN US5]-ALANINE N-ACETYLTRANSFERASE"/>
    <property type="match status" value="1"/>
</dbReference>
<comment type="similarity">
    <text evidence="3">Belongs to the acetyltransferase family. RimJ subfamily.</text>
</comment>
<evidence type="ECO:0000256" key="3">
    <source>
        <dbReference type="ARBA" id="ARBA00038502"/>
    </source>
</evidence>
<dbReference type="PROSITE" id="PS51186">
    <property type="entry name" value="GNAT"/>
    <property type="match status" value="1"/>
</dbReference>